<keyword evidence="2" id="KW-0808">Transferase</keyword>
<dbReference type="InterPro" id="IPR008271">
    <property type="entry name" value="Ser/Thr_kinase_AS"/>
</dbReference>
<protein>
    <submittedName>
        <fullName evidence="2">Kinase-like protein</fullName>
    </submittedName>
</protein>
<dbReference type="Proteomes" id="UP000076761">
    <property type="component" value="Unassembled WGS sequence"/>
</dbReference>
<evidence type="ECO:0000259" key="1">
    <source>
        <dbReference type="PROSITE" id="PS50011"/>
    </source>
</evidence>
<evidence type="ECO:0000313" key="2">
    <source>
        <dbReference type="EMBL" id="KZT26823.1"/>
    </source>
</evidence>
<keyword evidence="2" id="KW-0418">Kinase</keyword>
<dbReference type="SMART" id="SM00220">
    <property type="entry name" value="S_TKc"/>
    <property type="match status" value="1"/>
</dbReference>
<organism evidence="2 3">
    <name type="scientific">Neolentinus lepideus HHB14362 ss-1</name>
    <dbReference type="NCBI Taxonomy" id="1314782"/>
    <lineage>
        <taxon>Eukaryota</taxon>
        <taxon>Fungi</taxon>
        <taxon>Dikarya</taxon>
        <taxon>Basidiomycota</taxon>
        <taxon>Agaricomycotina</taxon>
        <taxon>Agaricomycetes</taxon>
        <taxon>Gloeophyllales</taxon>
        <taxon>Gloeophyllaceae</taxon>
        <taxon>Neolentinus</taxon>
    </lineage>
</organism>
<name>A0A165TKZ6_9AGAM</name>
<keyword evidence="3" id="KW-1185">Reference proteome</keyword>
<dbReference type="AlphaFoldDB" id="A0A165TKZ6"/>
<dbReference type="GO" id="GO:0005524">
    <property type="term" value="F:ATP binding"/>
    <property type="evidence" value="ECO:0007669"/>
    <property type="project" value="InterPro"/>
</dbReference>
<dbReference type="InterPro" id="IPR000719">
    <property type="entry name" value="Prot_kinase_dom"/>
</dbReference>
<dbReference type="PANTHER" id="PTHR44329">
    <property type="entry name" value="SERINE/THREONINE-PROTEIN KINASE TNNI3K-RELATED"/>
    <property type="match status" value="1"/>
</dbReference>
<dbReference type="GO" id="GO:0004674">
    <property type="term" value="F:protein serine/threonine kinase activity"/>
    <property type="evidence" value="ECO:0007669"/>
    <property type="project" value="TreeGrafter"/>
</dbReference>
<dbReference type="Pfam" id="PF00069">
    <property type="entry name" value="Pkinase"/>
    <property type="match status" value="1"/>
</dbReference>
<dbReference type="PRINTS" id="PR00109">
    <property type="entry name" value="TYRKINASE"/>
</dbReference>
<dbReference type="STRING" id="1314782.A0A165TKZ6"/>
<evidence type="ECO:0000313" key="3">
    <source>
        <dbReference type="Proteomes" id="UP000076761"/>
    </source>
</evidence>
<dbReference type="InParanoid" id="A0A165TKZ6"/>
<dbReference type="SUPFAM" id="SSF56112">
    <property type="entry name" value="Protein kinase-like (PK-like)"/>
    <property type="match status" value="1"/>
</dbReference>
<reference evidence="2 3" key="1">
    <citation type="journal article" date="2016" name="Mol. Biol. Evol.">
        <title>Comparative Genomics of Early-Diverging Mushroom-Forming Fungi Provides Insights into the Origins of Lignocellulose Decay Capabilities.</title>
        <authorList>
            <person name="Nagy L.G."/>
            <person name="Riley R."/>
            <person name="Tritt A."/>
            <person name="Adam C."/>
            <person name="Daum C."/>
            <person name="Floudas D."/>
            <person name="Sun H."/>
            <person name="Yadav J.S."/>
            <person name="Pangilinan J."/>
            <person name="Larsson K.H."/>
            <person name="Matsuura K."/>
            <person name="Barry K."/>
            <person name="Labutti K."/>
            <person name="Kuo R."/>
            <person name="Ohm R.A."/>
            <person name="Bhattacharya S.S."/>
            <person name="Shirouzu T."/>
            <person name="Yoshinaga Y."/>
            <person name="Martin F.M."/>
            <person name="Grigoriev I.V."/>
            <person name="Hibbett D.S."/>
        </authorList>
    </citation>
    <scope>NUCLEOTIDE SEQUENCE [LARGE SCALE GENOMIC DNA]</scope>
    <source>
        <strain evidence="2 3">HHB14362 ss-1</strain>
    </source>
</reference>
<dbReference type="OrthoDB" id="3260205at2759"/>
<dbReference type="EMBL" id="KV425565">
    <property type="protein sequence ID" value="KZT26823.1"/>
    <property type="molecule type" value="Genomic_DNA"/>
</dbReference>
<dbReference type="Gene3D" id="1.10.510.10">
    <property type="entry name" value="Transferase(Phosphotransferase) domain 1"/>
    <property type="match status" value="1"/>
</dbReference>
<sequence length="293" mass="33186">MDVLILLRKSQCPRYMHSPAVPFPTSITEHIRRTWARKRRSLSRYCACKVGRTTWKSYKGGCYENVWYGLDNPHVLPFYGFKFGIGFEEFRNTIPGMVSPFCENGTVMSYMESQVRNGTDPTGLRSTMIAGIAQGLRYLHNNNVVHGDLKPANVLIGDNGQPLLADFGLSRILGVRGFTLSLQAGSTAYTAPEILWSGQGSVINQVDTRSDIYSLAMTIWEIYARKPPFERTLPMTIVWKVAMDPEHHRPPRVGDIEEECWDLLERCWAHEADERPIIDNVVPFFVAVNEGEA</sequence>
<feature type="domain" description="Protein kinase" evidence="1">
    <location>
        <begin position="1"/>
        <end position="285"/>
    </location>
</feature>
<accession>A0A165TKZ6</accession>
<proteinExistence type="predicted"/>
<dbReference type="PROSITE" id="PS00108">
    <property type="entry name" value="PROTEIN_KINASE_ST"/>
    <property type="match status" value="1"/>
</dbReference>
<dbReference type="PROSITE" id="PS50011">
    <property type="entry name" value="PROTEIN_KINASE_DOM"/>
    <property type="match status" value="1"/>
</dbReference>
<dbReference type="InterPro" id="IPR051681">
    <property type="entry name" value="Ser/Thr_Kinases-Pseudokinases"/>
</dbReference>
<dbReference type="InterPro" id="IPR001245">
    <property type="entry name" value="Ser-Thr/Tyr_kinase_cat_dom"/>
</dbReference>
<gene>
    <name evidence="2" type="ORF">NEOLEDRAFT_1090339</name>
</gene>
<dbReference type="InterPro" id="IPR011009">
    <property type="entry name" value="Kinase-like_dom_sf"/>
</dbReference>